<reference evidence="1 2" key="2">
    <citation type="journal article" date="2022" name="Mol. Ecol. Resour.">
        <title>The genomes of chicory, endive, great burdock and yacon provide insights into Asteraceae paleo-polyploidization history and plant inulin production.</title>
        <authorList>
            <person name="Fan W."/>
            <person name="Wang S."/>
            <person name="Wang H."/>
            <person name="Wang A."/>
            <person name="Jiang F."/>
            <person name="Liu H."/>
            <person name="Zhao H."/>
            <person name="Xu D."/>
            <person name="Zhang Y."/>
        </authorList>
    </citation>
    <scope>NUCLEOTIDE SEQUENCE [LARGE SCALE GENOMIC DNA]</scope>
    <source>
        <strain evidence="2">cv. Yunnan</strain>
        <tissue evidence="1">Leaves</tissue>
    </source>
</reference>
<reference evidence="2" key="1">
    <citation type="journal article" date="2022" name="Mol. Ecol. Resour.">
        <title>The genomes of chicory, endive, great burdock and yacon provide insights into Asteraceae palaeo-polyploidization history and plant inulin production.</title>
        <authorList>
            <person name="Fan W."/>
            <person name="Wang S."/>
            <person name="Wang H."/>
            <person name="Wang A."/>
            <person name="Jiang F."/>
            <person name="Liu H."/>
            <person name="Zhao H."/>
            <person name="Xu D."/>
            <person name="Zhang Y."/>
        </authorList>
    </citation>
    <scope>NUCLEOTIDE SEQUENCE [LARGE SCALE GENOMIC DNA]</scope>
    <source>
        <strain evidence="2">cv. Yunnan</strain>
    </source>
</reference>
<sequence length="125" mass="13849">MITSSCVSGGGTAHGVGASCHSRKSLRRRLWGRKNVAGKKDVVVKEEVPEKKDSGNRQVVVNVARLAVIMLDGVDRRATTIREFDKFLSKRDKLKVAFDGARREVEVLSDCEKDLARHEIIKGSM</sequence>
<dbReference type="Proteomes" id="UP001056120">
    <property type="component" value="Linkage Group LG10"/>
</dbReference>
<evidence type="ECO:0000313" key="1">
    <source>
        <dbReference type="EMBL" id="KAI3801938.1"/>
    </source>
</evidence>
<organism evidence="1 2">
    <name type="scientific">Smallanthus sonchifolius</name>
    <dbReference type="NCBI Taxonomy" id="185202"/>
    <lineage>
        <taxon>Eukaryota</taxon>
        <taxon>Viridiplantae</taxon>
        <taxon>Streptophyta</taxon>
        <taxon>Embryophyta</taxon>
        <taxon>Tracheophyta</taxon>
        <taxon>Spermatophyta</taxon>
        <taxon>Magnoliopsida</taxon>
        <taxon>eudicotyledons</taxon>
        <taxon>Gunneridae</taxon>
        <taxon>Pentapetalae</taxon>
        <taxon>asterids</taxon>
        <taxon>campanulids</taxon>
        <taxon>Asterales</taxon>
        <taxon>Asteraceae</taxon>
        <taxon>Asteroideae</taxon>
        <taxon>Heliantheae alliance</taxon>
        <taxon>Millerieae</taxon>
        <taxon>Smallanthus</taxon>
    </lineage>
</organism>
<protein>
    <submittedName>
        <fullName evidence="1">Uncharacterized protein</fullName>
    </submittedName>
</protein>
<proteinExistence type="predicted"/>
<name>A0ACB9I158_9ASTR</name>
<dbReference type="EMBL" id="CM042027">
    <property type="protein sequence ID" value="KAI3801938.1"/>
    <property type="molecule type" value="Genomic_DNA"/>
</dbReference>
<accession>A0ACB9I158</accession>
<gene>
    <name evidence="1" type="ORF">L1987_30057</name>
</gene>
<comment type="caution">
    <text evidence="1">The sequence shown here is derived from an EMBL/GenBank/DDBJ whole genome shotgun (WGS) entry which is preliminary data.</text>
</comment>
<evidence type="ECO:0000313" key="2">
    <source>
        <dbReference type="Proteomes" id="UP001056120"/>
    </source>
</evidence>
<keyword evidence="2" id="KW-1185">Reference proteome</keyword>